<protein>
    <submittedName>
        <fullName evidence="2">Uncharacterized protein</fullName>
    </submittedName>
</protein>
<reference evidence="2" key="2">
    <citation type="journal article" date="2015" name="Data Brief">
        <title>Shoot transcriptome of the giant reed, Arundo donax.</title>
        <authorList>
            <person name="Barrero R.A."/>
            <person name="Guerrero F.D."/>
            <person name="Moolhuijzen P."/>
            <person name="Goolsby J.A."/>
            <person name="Tidwell J."/>
            <person name="Bellgard S.E."/>
            <person name="Bellgard M.I."/>
        </authorList>
    </citation>
    <scope>NUCLEOTIDE SEQUENCE</scope>
    <source>
        <tissue evidence="2">Shoot tissue taken approximately 20 cm above the soil surface</tissue>
    </source>
</reference>
<dbReference type="EMBL" id="GBRH01159209">
    <property type="protein sequence ID" value="JAE38687.1"/>
    <property type="molecule type" value="Transcribed_RNA"/>
</dbReference>
<feature type="compositionally biased region" description="Basic residues" evidence="1">
    <location>
        <begin position="364"/>
        <end position="377"/>
    </location>
</feature>
<organism evidence="2">
    <name type="scientific">Arundo donax</name>
    <name type="common">Giant reed</name>
    <name type="synonym">Donax arundinaceus</name>
    <dbReference type="NCBI Taxonomy" id="35708"/>
    <lineage>
        <taxon>Eukaryota</taxon>
        <taxon>Viridiplantae</taxon>
        <taxon>Streptophyta</taxon>
        <taxon>Embryophyta</taxon>
        <taxon>Tracheophyta</taxon>
        <taxon>Spermatophyta</taxon>
        <taxon>Magnoliopsida</taxon>
        <taxon>Liliopsida</taxon>
        <taxon>Poales</taxon>
        <taxon>Poaceae</taxon>
        <taxon>PACMAD clade</taxon>
        <taxon>Arundinoideae</taxon>
        <taxon>Arundineae</taxon>
        <taxon>Arundo</taxon>
    </lineage>
</organism>
<reference evidence="2" key="1">
    <citation type="submission" date="2014-09" db="EMBL/GenBank/DDBJ databases">
        <authorList>
            <person name="Magalhaes I.L.F."/>
            <person name="Oliveira U."/>
            <person name="Santos F.R."/>
            <person name="Vidigal T.H.D.A."/>
            <person name="Brescovit A.D."/>
            <person name="Santos A.J."/>
        </authorList>
    </citation>
    <scope>NUCLEOTIDE SEQUENCE</scope>
    <source>
        <tissue evidence="2">Shoot tissue taken approximately 20 cm above the soil surface</tissue>
    </source>
</reference>
<dbReference type="AlphaFoldDB" id="A0A0A9HPQ4"/>
<name>A0A0A9HPQ4_ARUDO</name>
<feature type="region of interest" description="Disordered" evidence="1">
    <location>
        <begin position="317"/>
        <end position="377"/>
    </location>
</feature>
<feature type="compositionally biased region" description="Low complexity" evidence="1">
    <location>
        <begin position="324"/>
        <end position="338"/>
    </location>
</feature>
<feature type="region of interest" description="Disordered" evidence="1">
    <location>
        <begin position="113"/>
        <end position="140"/>
    </location>
</feature>
<accession>A0A0A9HPQ4</accession>
<sequence>MDPKDAAMQLLMQETYTRSECDALIKIIQERVVDSDPGVDEPAVVLPIAWQDSTQEHPVAYSSFSPKTSPATSGIPAYSPVFDNIDEKRWLKENSTNVEGHCSLKSLKHDMSHPIGKRSYSNTGETFEESRRVRRKLNRSNISEKPVDVLRNRAASFDSPSTNDTSALRGFPKEFTNIPLLGTENLTFSDMASKAETSSDTAMFHDKPCAIPVQQLVSTSCQADWDKRDSTMSYPFSNLDPMETFPVKVEPLDELAPLEPDMTYLAQKNDTRTMCDDSCSVSKLMFQEDVEAAPSSSMGLQVENSSRNCTKALNVQRSVPTKTRSPANSNRRPNNRNAVKLWNGLPQQSNPAPVGQEPDAGQIHAKRSVGRPRKARR</sequence>
<proteinExistence type="predicted"/>
<evidence type="ECO:0000313" key="2">
    <source>
        <dbReference type="EMBL" id="JAE38687.1"/>
    </source>
</evidence>
<evidence type="ECO:0000256" key="1">
    <source>
        <dbReference type="SAM" id="MobiDB-lite"/>
    </source>
</evidence>